<feature type="transmembrane region" description="Helical" evidence="13">
    <location>
        <begin position="70"/>
        <end position="87"/>
    </location>
</feature>
<dbReference type="Pfam" id="PF13493">
    <property type="entry name" value="DUF4118"/>
    <property type="match status" value="1"/>
</dbReference>
<feature type="domain" description="Histidine kinase" evidence="14">
    <location>
        <begin position="299"/>
        <end position="516"/>
    </location>
</feature>
<dbReference type="InterPro" id="IPR004358">
    <property type="entry name" value="Sig_transdc_His_kin-like_C"/>
</dbReference>
<dbReference type="Proteomes" id="UP000247459">
    <property type="component" value="Unassembled WGS sequence"/>
</dbReference>
<evidence type="ECO:0000256" key="9">
    <source>
        <dbReference type="ARBA" id="ARBA00022840"/>
    </source>
</evidence>
<dbReference type="InterPro" id="IPR003018">
    <property type="entry name" value="GAF"/>
</dbReference>
<comment type="caution">
    <text evidence="15">The sequence shown here is derived from an EMBL/GenBank/DDBJ whole genome shotgun (WGS) entry which is preliminary data.</text>
</comment>
<name>A0A2W0CTJ9_9BACL</name>
<keyword evidence="5 15" id="KW-0808">Transferase</keyword>
<sequence>MNSTVHERNTEEKGIPRLHRVPQYVWVTIGITLLTPLLHVIGMSSDLVNVSLIYLFPILVSAVYWGLGPAIYAASLSVIMFDFFFVPPNLSFTVADLRYIFSFIVYLAVAVLTATLSSRLRQQLEMVRKREATTNSLYALSRQMTAVTDLDTLLHHIARQVSHTLGTQAAVYLPDAHDELKVTAFADDLGTAVWGGEESEIAIAKWVYRNGETAGRGSTSLRESSGLYVPLRTEDQVHGVLAVRMEASDIQEQRERLQLLEACGGLAASAIARVKLAEEARAAQMTAESERIRTALLDSVSHELRTPLTTIIGSATGLIENDAIFTPEDRKELTGNIRDGAMRMNRLVTNLLGMVKLESGMLQLRRKWCDVGDMISVVLTQVREFSKHRSIRVDLPDQPLFICGDEVLLEQVLINVVSNAIKYSPDYSEIVLTVTRDERNSRLIIVVADHGVGIPDADKERIFEKFYRLESSRHVTGTGLGLAICKGIVEVHGGTIEADPNPGGGTRMSICLPMEAPEALFPYRGQGEVE</sequence>
<protein>
    <recommendedName>
        <fullName evidence="3">histidine kinase</fullName>
        <ecNumber evidence="3">2.7.13.3</ecNumber>
    </recommendedName>
</protein>
<dbReference type="Gene3D" id="1.10.287.130">
    <property type="match status" value="1"/>
</dbReference>
<keyword evidence="11" id="KW-0902">Two-component regulatory system</keyword>
<dbReference type="CDD" id="cd00082">
    <property type="entry name" value="HisKA"/>
    <property type="match status" value="1"/>
</dbReference>
<evidence type="ECO:0000256" key="6">
    <source>
        <dbReference type="ARBA" id="ARBA00022692"/>
    </source>
</evidence>
<evidence type="ECO:0000256" key="13">
    <source>
        <dbReference type="SAM" id="Phobius"/>
    </source>
</evidence>
<dbReference type="PRINTS" id="PR00344">
    <property type="entry name" value="BCTRLSENSOR"/>
</dbReference>
<dbReference type="SUPFAM" id="SSF55781">
    <property type="entry name" value="GAF domain-like"/>
    <property type="match status" value="1"/>
</dbReference>
<organism evidence="15 16">
    <name type="scientific">Paenibacillus illinoisensis</name>
    <dbReference type="NCBI Taxonomy" id="59845"/>
    <lineage>
        <taxon>Bacteria</taxon>
        <taxon>Bacillati</taxon>
        <taxon>Bacillota</taxon>
        <taxon>Bacilli</taxon>
        <taxon>Bacillales</taxon>
        <taxon>Paenibacillaceae</taxon>
        <taxon>Paenibacillus</taxon>
    </lineage>
</organism>
<dbReference type="EMBL" id="PRLG01000025">
    <property type="protein sequence ID" value="PYY27031.1"/>
    <property type="molecule type" value="Genomic_DNA"/>
</dbReference>
<dbReference type="SMART" id="SM00387">
    <property type="entry name" value="HATPase_c"/>
    <property type="match status" value="1"/>
</dbReference>
<evidence type="ECO:0000256" key="1">
    <source>
        <dbReference type="ARBA" id="ARBA00000085"/>
    </source>
</evidence>
<evidence type="ECO:0000256" key="7">
    <source>
        <dbReference type="ARBA" id="ARBA00022741"/>
    </source>
</evidence>
<dbReference type="Pfam" id="PF13492">
    <property type="entry name" value="GAF_3"/>
    <property type="match status" value="1"/>
</dbReference>
<evidence type="ECO:0000259" key="14">
    <source>
        <dbReference type="PROSITE" id="PS50109"/>
    </source>
</evidence>
<reference evidence="15 16" key="1">
    <citation type="submission" date="2018-01" db="EMBL/GenBank/DDBJ databases">
        <title>Genome sequence of the PGP bacterium Paenibacillus illinoisensis E3.</title>
        <authorList>
            <person name="Rolli E."/>
            <person name="Marasco R."/>
            <person name="Bessem C."/>
            <person name="Michoud G."/>
            <person name="Gaiarsa S."/>
            <person name="Borin S."/>
            <person name="Daffonchio D."/>
        </authorList>
    </citation>
    <scope>NUCLEOTIDE SEQUENCE [LARGE SCALE GENOMIC DNA]</scope>
    <source>
        <strain evidence="15 16">E3</strain>
    </source>
</reference>
<evidence type="ECO:0000256" key="2">
    <source>
        <dbReference type="ARBA" id="ARBA00004651"/>
    </source>
</evidence>
<gene>
    <name evidence="15" type="primary">kdpD</name>
    <name evidence="15" type="ORF">PIL02S_04898</name>
</gene>
<dbReference type="InterPro" id="IPR052023">
    <property type="entry name" value="Histidine_kinase_KdpD"/>
</dbReference>
<keyword evidence="12 13" id="KW-0472">Membrane</keyword>
<comment type="catalytic activity">
    <reaction evidence="1">
        <text>ATP + protein L-histidine = ADP + protein N-phospho-L-histidine.</text>
        <dbReference type="EC" id="2.7.13.3"/>
    </reaction>
</comment>
<dbReference type="Gene3D" id="3.30.565.10">
    <property type="entry name" value="Histidine kinase-like ATPase, C-terminal domain"/>
    <property type="match status" value="1"/>
</dbReference>
<dbReference type="GO" id="GO:0005886">
    <property type="term" value="C:plasma membrane"/>
    <property type="evidence" value="ECO:0007669"/>
    <property type="project" value="UniProtKB-SubCell"/>
</dbReference>
<dbReference type="CDD" id="cd00075">
    <property type="entry name" value="HATPase"/>
    <property type="match status" value="1"/>
</dbReference>
<feature type="transmembrane region" description="Helical" evidence="13">
    <location>
        <begin position="21"/>
        <end position="41"/>
    </location>
</feature>
<dbReference type="SUPFAM" id="SSF55874">
    <property type="entry name" value="ATPase domain of HSP90 chaperone/DNA topoisomerase II/histidine kinase"/>
    <property type="match status" value="1"/>
</dbReference>
<evidence type="ECO:0000256" key="4">
    <source>
        <dbReference type="ARBA" id="ARBA00022553"/>
    </source>
</evidence>
<dbReference type="GO" id="GO:0000155">
    <property type="term" value="F:phosphorelay sensor kinase activity"/>
    <property type="evidence" value="ECO:0007669"/>
    <property type="project" value="InterPro"/>
</dbReference>
<accession>A0A2W0CTJ9</accession>
<dbReference type="InterPro" id="IPR029016">
    <property type="entry name" value="GAF-like_dom_sf"/>
</dbReference>
<evidence type="ECO:0000256" key="10">
    <source>
        <dbReference type="ARBA" id="ARBA00022989"/>
    </source>
</evidence>
<evidence type="ECO:0000256" key="3">
    <source>
        <dbReference type="ARBA" id="ARBA00012438"/>
    </source>
</evidence>
<keyword evidence="4" id="KW-0597">Phosphoprotein</keyword>
<dbReference type="RefSeq" id="WP_258377772.1">
    <property type="nucleotide sequence ID" value="NZ_PRLG01000025.1"/>
</dbReference>
<dbReference type="SUPFAM" id="SSF47384">
    <property type="entry name" value="Homodimeric domain of signal transducing histidine kinase"/>
    <property type="match status" value="1"/>
</dbReference>
<dbReference type="InterPro" id="IPR038318">
    <property type="entry name" value="KdpD_sf"/>
</dbReference>
<dbReference type="InterPro" id="IPR005467">
    <property type="entry name" value="His_kinase_dom"/>
</dbReference>
<feature type="transmembrane region" description="Helical" evidence="13">
    <location>
        <begin position="99"/>
        <end position="120"/>
    </location>
</feature>
<dbReference type="EC" id="2.7.13.3" evidence="3"/>
<dbReference type="Pfam" id="PF02518">
    <property type="entry name" value="HATPase_c"/>
    <property type="match status" value="1"/>
</dbReference>
<dbReference type="InterPro" id="IPR003594">
    <property type="entry name" value="HATPase_dom"/>
</dbReference>
<dbReference type="GO" id="GO:0005524">
    <property type="term" value="F:ATP binding"/>
    <property type="evidence" value="ECO:0007669"/>
    <property type="project" value="UniProtKB-KW"/>
</dbReference>
<dbReference type="Gene3D" id="3.30.450.40">
    <property type="match status" value="1"/>
</dbReference>
<evidence type="ECO:0000256" key="5">
    <source>
        <dbReference type="ARBA" id="ARBA00022679"/>
    </source>
</evidence>
<dbReference type="FunFam" id="3.30.565.10:FF:000006">
    <property type="entry name" value="Sensor histidine kinase WalK"/>
    <property type="match status" value="1"/>
</dbReference>
<dbReference type="PANTHER" id="PTHR45569:SF1">
    <property type="entry name" value="SENSOR PROTEIN KDPD"/>
    <property type="match status" value="1"/>
</dbReference>
<dbReference type="SMART" id="SM00388">
    <property type="entry name" value="HisKA"/>
    <property type="match status" value="1"/>
</dbReference>
<dbReference type="Pfam" id="PF00512">
    <property type="entry name" value="HisKA"/>
    <property type="match status" value="1"/>
</dbReference>
<evidence type="ECO:0000313" key="16">
    <source>
        <dbReference type="Proteomes" id="UP000247459"/>
    </source>
</evidence>
<evidence type="ECO:0000256" key="11">
    <source>
        <dbReference type="ARBA" id="ARBA00023012"/>
    </source>
</evidence>
<dbReference type="InterPro" id="IPR025201">
    <property type="entry name" value="KdpD_TM"/>
</dbReference>
<dbReference type="AlphaFoldDB" id="A0A2W0CTJ9"/>
<dbReference type="PANTHER" id="PTHR45569">
    <property type="entry name" value="SENSOR PROTEIN KDPD"/>
    <property type="match status" value="1"/>
</dbReference>
<dbReference type="InterPro" id="IPR036890">
    <property type="entry name" value="HATPase_C_sf"/>
</dbReference>
<proteinExistence type="predicted"/>
<keyword evidence="10 13" id="KW-1133">Transmembrane helix</keyword>
<evidence type="ECO:0000256" key="8">
    <source>
        <dbReference type="ARBA" id="ARBA00022777"/>
    </source>
</evidence>
<keyword evidence="7" id="KW-0547">Nucleotide-binding</keyword>
<dbReference type="PROSITE" id="PS50109">
    <property type="entry name" value="HIS_KIN"/>
    <property type="match status" value="1"/>
</dbReference>
<keyword evidence="6 13" id="KW-0812">Transmembrane</keyword>
<dbReference type="InterPro" id="IPR036097">
    <property type="entry name" value="HisK_dim/P_sf"/>
</dbReference>
<comment type="subcellular location">
    <subcellularLocation>
        <location evidence="2">Cell membrane</location>
        <topology evidence="2">Multi-pass membrane protein</topology>
    </subcellularLocation>
</comment>
<keyword evidence="9" id="KW-0067">ATP-binding</keyword>
<evidence type="ECO:0000256" key="12">
    <source>
        <dbReference type="ARBA" id="ARBA00023136"/>
    </source>
</evidence>
<dbReference type="Gene3D" id="1.20.120.620">
    <property type="entry name" value="Backbone structure of the membrane domain of e. Coli histidine kinase receptor kdpd"/>
    <property type="match status" value="1"/>
</dbReference>
<dbReference type="InterPro" id="IPR003661">
    <property type="entry name" value="HisK_dim/P_dom"/>
</dbReference>
<evidence type="ECO:0000313" key="15">
    <source>
        <dbReference type="EMBL" id="PYY27031.1"/>
    </source>
</evidence>
<keyword evidence="8" id="KW-0418">Kinase</keyword>